<evidence type="ECO:0000313" key="2">
    <source>
        <dbReference type="Proteomes" id="UP001234297"/>
    </source>
</evidence>
<protein>
    <submittedName>
        <fullName evidence="1">Uncharacterized protein</fullName>
    </submittedName>
</protein>
<gene>
    <name evidence="1" type="ORF">MRB53_025901</name>
</gene>
<dbReference type="Proteomes" id="UP001234297">
    <property type="component" value="Chromosome 8"/>
</dbReference>
<name>A0ACC2LGH3_PERAE</name>
<sequence length="190" mass="21432">MQILGCPTQPPLLTRRVSPWMKRSLRPQHSTAIQAPGDPLHIQPHRRRTELHARAKGFGGGAVTVSDRKIIQDDKESSNSSSGGDGDDEIPEEVFNRIIVRILFFVGTPMTLGVASLYLLSTLKEQHIWDVPMWVPYLTIVFGFGTSALGIAYGTLSTSWEPERKGSLLGWEQAQKNWPELWKEEDERKR</sequence>
<comment type="caution">
    <text evidence="1">The sequence shown here is derived from an EMBL/GenBank/DDBJ whole genome shotgun (WGS) entry which is preliminary data.</text>
</comment>
<reference evidence="1 2" key="1">
    <citation type="journal article" date="2022" name="Hortic Res">
        <title>A haplotype resolved chromosomal level avocado genome allows analysis of novel avocado genes.</title>
        <authorList>
            <person name="Nath O."/>
            <person name="Fletcher S.J."/>
            <person name="Hayward A."/>
            <person name="Shaw L.M."/>
            <person name="Masouleh A.K."/>
            <person name="Furtado A."/>
            <person name="Henry R.J."/>
            <person name="Mitter N."/>
        </authorList>
    </citation>
    <scope>NUCLEOTIDE SEQUENCE [LARGE SCALE GENOMIC DNA]</scope>
    <source>
        <strain evidence="2">cv. Hass</strain>
    </source>
</reference>
<keyword evidence="2" id="KW-1185">Reference proteome</keyword>
<evidence type="ECO:0000313" key="1">
    <source>
        <dbReference type="EMBL" id="KAJ8632565.1"/>
    </source>
</evidence>
<proteinExistence type="predicted"/>
<accession>A0ACC2LGH3</accession>
<dbReference type="EMBL" id="CM056816">
    <property type="protein sequence ID" value="KAJ8632565.1"/>
    <property type="molecule type" value="Genomic_DNA"/>
</dbReference>
<organism evidence="1 2">
    <name type="scientific">Persea americana</name>
    <name type="common">Avocado</name>
    <dbReference type="NCBI Taxonomy" id="3435"/>
    <lineage>
        <taxon>Eukaryota</taxon>
        <taxon>Viridiplantae</taxon>
        <taxon>Streptophyta</taxon>
        <taxon>Embryophyta</taxon>
        <taxon>Tracheophyta</taxon>
        <taxon>Spermatophyta</taxon>
        <taxon>Magnoliopsida</taxon>
        <taxon>Magnoliidae</taxon>
        <taxon>Laurales</taxon>
        <taxon>Lauraceae</taxon>
        <taxon>Persea</taxon>
    </lineage>
</organism>